<dbReference type="AlphaFoldDB" id="A0A3B0RIA0"/>
<accession>A0A3B0RIA0</accession>
<organism evidence="2">
    <name type="scientific">hydrothermal vent metagenome</name>
    <dbReference type="NCBI Taxonomy" id="652676"/>
    <lineage>
        <taxon>unclassified sequences</taxon>
        <taxon>metagenomes</taxon>
        <taxon>ecological metagenomes</taxon>
    </lineage>
</organism>
<dbReference type="EMBL" id="UOEC01000091">
    <property type="protein sequence ID" value="VAV91562.1"/>
    <property type="molecule type" value="Genomic_DNA"/>
</dbReference>
<feature type="compositionally biased region" description="Basic and acidic residues" evidence="1">
    <location>
        <begin position="239"/>
        <end position="250"/>
    </location>
</feature>
<name>A0A3B0RIA0_9ZZZZ</name>
<evidence type="ECO:0008006" key="3">
    <source>
        <dbReference type="Google" id="ProtNLM"/>
    </source>
</evidence>
<feature type="region of interest" description="Disordered" evidence="1">
    <location>
        <begin position="210"/>
        <end position="250"/>
    </location>
</feature>
<reference evidence="2" key="1">
    <citation type="submission" date="2018-06" db="EMBL/GenBank/DDBJ databases">
        <authorList>
            <person name="Zhirakovskaya E."/>
        </authorList>
    </citation>
    <scope>NUCLEOTIDE SEQUENCE</scope>
</reference>
<proteinExistence type="predicted"/>
<evidence type="ECO:0000256" key="1">
    <source>
        <dbReference type="SAM" id="MobiDB-lite"/>
    </source>
</evidence>
<dbReference type="InterPro" id="IPR010421">
    <property type="entry name" value="TrcR"/>
</dbReference>
<dbReference type="Pfam" id="PF06242">
    <property type="entry name" value="TrcR"/>
    <property type="match status" value="1"/>
</dbReference>
<protein>
    <recommendedName>
        <fullName evidence="3">Cytoplasmic protein</fullName>
    </recommendedName>
</protein>
<sequence length="250" mass="26851">MSRAPLMPKATAVWLIDNTGLTFRQIADFCKLHELEVKGIADGDVAMGIKGLDPIAAGELTRDEIEKSEADASHPLEMAKPKTEIPMTKPRKGPRYTPVSRRQDRPDAISWLVRNHPELPDSAIMKLVGTTKPTINAIRDRSHWNSANIKPVDPVGLGLCTQIMLDQMVMKAAKKAGKISADLGNEGGPTLIPASETVAAPEAPAISLGELLDGSSVKPPAPEEETKYDADSVFGDLAGTKKDATKKEAE</sequence>
<evidence type="ECO:0000313" key="2">
    <source>
        <dbReference type="EMBL" id="VAV91562.1"/>
    </source>
</evidence>
<gene>
    <name evidence="2" type="ORF">MNBD_ALPHA08-927</name>
</gene>